<evidence type="ECO:0000256" key="1">
    <source>
        <dbReference type="SAM" id="MobiDB-lite"/>
    </source>
</evidence>
<feature type="region of interest" description="Disordered" evidence="1">
    <location>
        <begin position="1"/>
        <end position="24"/>
    </location>
</feature>
<gene>
    <name evidence="2" type="ORF">S01H1_73732</name>
</gene>
<dbReference type="EMBL" id="BARS01049277">
    <property type="protein sequence ID" value="GAG31210.1"/>
    <property type="molecule type" value="Genomic_DNA"/>
</dbReference>
<accession>X0WKM7</accession>
<evidence type="ECO:0000313" key="2">
    <source>
        <dbReference type="EMBL" id="GAG31210.1"/>
    </source>
</evidence>
<name>X0WKM7_9ZZZZ</name>
<feature type="non-terminal residue" evidence="2">
    <location>
        <position position="54"/>
    </location>
</feature>
<sequence>MGQDKLVFTRHGRQGSGSHLDVGPLYVGRHRLTPLQQGVASKSDDNTHGCSPFR</sequence>
<organism evidence="2">
    <name type="scientific">marine sediment metagenome</name>
    <dbReference type="NCBI Taxonomy" id="412755"/>
    <lineage>
        <taxon>unclassified sequences</taxon>
        <taxon>metagenomes</taxon>
        <taxon>ecological metagenomes</taxon>
    </lineage>
</organism>
<dbReference type="AlphaFoldDB" id="X0WKM7"/>
<proteinExistence type="predicted"/>
<comment type="caution">
    <text evidence="2">The sequence shown here is derived from an EMBL/GenBank/DDBJ whole genome shotgun (WGS) entry which is preliminary data.</text>
</comment>
<reference evidence="2" key="1">
    <citation type="journal article" date="2014" name="Front. Microbiol.">
        <title>High frequency of phylogenetically diverse reductive dehalogenase-homologous genes in deep subseafloor sedimentary metagenomes.</title>
        <authorList>
            <person name="Kawai M."/>
            <person name="Futagami T."/>
            <person name="Toyoda A."/>
            <person name="Takaki Y."/>
            <person name="Nishi S."/>
            <person name="Hori S."/>
            <person name="Arai W."/>
            <person name="Tsubouchi T."/>
            <person name="Morono Y."/>
            <person name="Uchiyama I."/>
            <person name="Ito T."/>
            <person name="Fujiyama A."/>
            <person name="Inagaki F."/>
            <person name="Takami H."/>
        </authorList>
    </citation>
    <scope>NUCLEOTIDE SEQUENCE</scope>
    <source>
        <strain evidence="2">Expedition CK06-06</strain>
    </source>
</reference>
<protein>
    <submittedName>
        <fullName evidence="2">Uncharacterized protein</fullName>
    </submittedName>
</protein>